<dbReference type="eggNOG" id="KOG3624">
    <property type="taxonomic scope" value="Eukaryota"/>
</dbReference>
<keyword evidence="8" id="KW-0812">Transmembrane</keyword>
<keyword evidence="8" id="KW-1133">Transmembrane helix</keyword>
<dbReference type="PANTHER" id="PTHR11733:SF240">
    <property type="entry name" value="GH14155P-RELATED"/>
    <property type="match status" value="1"/>
</dbReference>
<dbReference type="InParanoid" id="I1C0S9"/>
<dbReference type="GO" id="GO:0005886">
    <property type="term" value="C:plasma membrane"/>
    <property type="evidence" value="ECO:0007669"/>
    <property type="project" value="TreeGrafter"/>
</dbReference>
<evidence type="ECO:0000256" key="7">
    <source>
        <dbReference type="SAM" id="MobiDB-lite"/>
    </source>
</evidence>
<dbReference type="OMA" id="QPGHFTS"/>
<keyword evidence="2" id="KW-0645">Protease</keyword>
<feature type="transmembrane region" description="Helical" evidence="8">
    <location>
        <begin position="49"/>
        <end position="69"/>
    </location>
</feature>
<feature type="domain" description="Peptidase M13 C-terminal" evidence="9">
    <location>
        <begin position="507"/>
        <end position="594"/>
    </location>
</feature>
<keyword evidence="4" id="KW-0378">Hydrolase</keyword>
<comment type="cofactor">
    <cofactor evidence="1">
        <name>Zn(2+)</name>
        <dbReference type="ChEBI" id="CHEBI:29105"/>
    </cofactor>
</comment>
<organism evidence="11 12">
    <name type="scientific">Rhizopus delemar (strain RA 99-880 / ATCC MYA-4621 / FGSC 9543 / NRRL 43880)</name>
    <name type="common">Mucormycosis agent</name>
    <name type="synonym">Rhizopus arrhizus var. delemar</name>
    <dbReference type="NCBI Taxonomy" id="246409"/>
    <lineage>
        <taxon>Eukaryota</taxon>
        <taxon>Fungi</taxon>
        <taxon>Fungi incertae sedis</taxon>
        <taxon>Mucoromycota</taxon>
        <taxon>Mucoromycotina</taxon>
        <taxon>Mucoromycetes</taxon>
        <taxon>Mucorales</taxon>
        <taxon>Mucorineae</taxon>
        <taxon>Rhizopodaceae</taxon>
        <taxon>Rhizopus</taxon>
    </lineage>
</organism>
<dbReference type="GO" id="GO:0016485">
    <property type="term" value="P:protein processing"/>
    <property type="evidence" value="ECO:0007669"/>
    <property type="project" value="TreeGrafter"/>
</dbReference>
<feature type="region of interest" description="Disordered" evidence="7">
    <location>
        <begin position="1"/>
        <end position="21"/>
    </location>
</feature>
<reference evidence="11 12" key="1">
    <citation type="journal article" date="2009" name="PLoS Genet.">
        <title>Genomic analysis of the basal lineage fungus Rhizopus oryzae reveals a whole-genome duplication.</title>
        <authorList>
            <person name="Ma L.-J."/>
            <person name="Ibrahim A.S."/>
            <person name="Skory C."/>
            <person name="Grabherr M.G."/>
            <person name="Burger G."/>
            <person name="Butler M."/>
            <person name="Elias M."/>
            <person name="Idnurm A."/>
            <person name="Lang B.F."/>
            <person name="Sone T."/>
            <person name="Abe A."/>
            <person name="Calvo S.E."/>
            <person name="Corrochano L.M."/>
            <person name="Engels R."/>
            <person name="Fu J."/>
            <person name="Hansberg W."/>
            <person name="Kim J.-M."/>
            <person name="Kodira C.D."/>
            <person name="Koehrsen M.J."/>
            <person name="Liu B."/>
            <person name="Miranda-Saavedra D."/>
            <person name="O'Leary S."/>
            <person name="Ortiz-Castellanos L."/>
            <person name="Poulter R."/>
            <person name="Rodriguez-Romero J."/>
            <person name="Ruiz-Herrera J."/>
            <person name="Shen Y.-Q."/>
            <person name="Zeng Q."/>
            <person name="Galagan J."/>
            <person name="Birren B.W."/>
            <person name="Cuomo C.A."/>
            <person name="Wickes B.L."/>
        </authorList>
    </citation>
    <scope>NUCLEOTIDE SEQUENCE [LARGE SCALE GENOMIC DNA]</scope>
    <source>
        <strain evidence="12">RA 99-880 / ATCC MYA-4621 / FGSC 9543 / NRRL 43880</strain>
    </source>
</reference>
<dbReference type="Pfam" id="PF05649">
    <property type="entry name" value="Peptidase_M13_N"/>
    <property type="match status" value="2"/>
</dbReference>
<evidence type="ECO:0000259" key="9">
    <source>
        <dbReference type="Pfam" id="PF01431"/>
    </source>
</evidence>
<dbReference type="STRING" id="246409.I1C0S9"/>
<keyword evidence="5" id="KW-0862">Zinc</keyword>
<dbReference type="PANTHER" id="PTHR11733">
    <property type="entry name" value="ZINC METALLOPROTEASE FAMILY M13 NEPRILYSIN-RELATED"/>
    <property type="match status" value="1"/>
</dbReference>
<keyword evidence="8" id="KW-0472">Membrane</keyword>
<protein>
    <recommendedName>
        <fullName evidence="13">Peptidase M13 N-terminal domain-containing protein</fullName>
    </recommendedName>
</protein>
<dbReference type="InterPro" id="IPR024079">
    <property type="entry name" value="MetalloPept_cat_dom_sf"/>
</dbReference>
<evidence type="ECO:0000259" key="10">
    <source>
        <dbReference type="Pfam" id="PF05649"/>
    </source>
</evidence>
<dbReference type="InterPro" id="IPR018497">
    <property type="entry name" value="Peptidase_M13_C"/>
</dbReference>
<proteinExistence type="predicted"/>
<gene>
    <name evidence="11" type="ORF">RO3G_06764</name>
</gene>
<evidence type="ECO:0000313" key="12">
    <source>
        <dbReference type="Proteomes" id="UP000009138"/>
    </source>
</evidence>
<evidence type="ECO:0000256" key="8">
    <source>
        <dbReference type="SAM" id="Phobius"/>
    </source>
</evidence>
<evidence type="ECO:0000256" key="2">
    <source>
        <dbReference type="ARBA" id="ARBA00022670"/>
    </source>
</evidence>
<evidence type="ECO:0000256" key="5">
    <source>
        <dbReference type="ARBA" id="ARBA00022833"/>
    </source>
</evidence>
<dbReference type="Proteomes" id="UP000009138">
    <property type="component" value="Unassembled WGS sequence"/>
</dbReference>
<dbReference type="InterPro" id="IPR042089">
    <property type="entry name" value="Peptidase_M13_dom_2"/>
</dbReference>
<dbReference type="GO" id="GO:0046872">
    <property type="term" value="F:metal ion binding"/>
    <property type="evidence" value="ECO:0007669"/>
    <property type="project" value="UniProtKB-KW"/>
</dbReference>
<evidence type="ECO:0000256" key="3">
    <source>
        <dbReference type="ARBA" id="ARBA00022723"/>
    </source>
</evidence>
<feature type="domain" description="Peptidase M13 N-terminal" evidence="10">
    <location>
        <begin position="259"/>
        <end position="434"/>
    </location>
</feature>
<evidence type="ECO:0000313" key="11">
    <source>
        <dbReference type="EMBL" id="EIE82059.1"/>
    </source>
</evidence>
<keyword evidence="6" id="KW-0482">Metalloprotease</keyword>
<accession>I1C0S9</accession>
<dbReference type="PROSITE" id="PS51885">
    <property type="entry name" value="NEPRILYSIN"/>
    <property type="match status" value="1"/>
</dbReference>
<dbReference type="EMBL" id="CH476736">
    <property type="protein sequence ID" value="EIE82059.1"/>
    <property type="molecule type" value="Genomic_DNA"/>
</dbReference>
<dbReference type="AlphaFoldDB" id="I1C0S9"/>
<dbReference type="Pfam" id="PF01431">
    <property type="entry name" value="Peptidase_M13"/>
    <property type="match status" value="1"/>
</dbReference>
<dbReference type="RefSeq" id="XP_067517455.1">
    <property type="nucleotide sequence ID" value="XM_067661354.1"/>
</dbReference>
<dbReference type="OrthoDB" id="6475849at2759"/>
<name>I1C0S9_RHIO9</name>
<dbReference type="GeneID" id="93613735"/>
<dbReference type="Gene3D" id="1.10.1380.10">
    <property type="entry name" value="Neutral endopeptidase , domain2"/>
    <property type="match status" value="1"/>
</dbReference>
<evidence type="ECO:0000256" key="1">
    <source>
        <dbReference type="ARBA" id="ARBA00001947"/>
    </source>
</evidence>
<evidence type="ECO:0000256" key="6">
    <source>
        <dbReference type="ARBA" id="ARBA00023049"/>
    </source>
</evidence>
<evidence type="ECO:0008006" key="13">
    <source>
        <dbReference type="Google" id="ProtNLM"/>
    </source>
</evidence>
<dbReference type="VEuPathDB" id="FungiDB:RO3G_06764"/>
<dbReference type="InterPro" id="IPR008753">
    <property type="entry name" value="Peptidase_M13_N"/>
</dbReference>
<dbReference type="Gene3D" id="3.40.390.10">
    <property type="entry name" value="Collagenase (Catalytic Domain)"/>
    <property type="match status" value="1"/>
</dbReference>
<dbReference type="GO" id="GO:0004222">
    <property type="term" value="F:metalloendopeptidase activity"/>
    <property type="evidence" value="ECO:0007669"/>
    <property type="project" value="InterPro"/>
</dbReference>
<keyword evidence="3" id="KW-0479">Metal-binding</keyword>
<dbReference type="SUPFAM" id="SSF55486">
    <property type="entry name" value="Metalloproteases ('zincins'), catalytic domain"/>
    <property type="match status" value="1"/>
</dbReference>
<dbReference type="InterPro" id="IPR000718">
    <property type="entry name" value="Peptidase_M13"/>
</dbReference>
<sequence length="606" mass="70467">MNTPLLKRNRTVSSQDSTTAREEEEQHYGAYYRYPSSLQPGHFSSLEKLMFFVSSVLLILLFIFVGLYARSSTGHGPPGIISPPKHHHNVTKQVVCLESSCIKTAANILQDVDMALDPCQNFYAYTCNKWIDNHMIPSTQPMVNLPSITTQSIRYRLHQLLLAPYPHSETNALPNPDRILDRQLFDKLTDLYQSCLNSHEEGVKVLYPIFREIQRLVPLEGHDNKGLNNAITYLADRGVWSLFEDNEFGWRSWSSVATARRIIEFEQKWIMESIQMERWETPKELAKEVPGIDWTTWAHGQQSPILADRALLKKIQESTAVNSRTLQMYLIWRTIWTYLDTLGESFKEHRRRLEAIQLGINPDAKPERWETCLSLIDQDSYMGPLLGRYFVLDTHPVIERADLMTQKIVSRLQEKMTNERMIKKLRGMQFEIGYATHASLDIMSVLSLTEYYGAVQTDREASLFDNVKSVKMQSVKQMWKELKQNQMKPPVFNPTSTEVLYRYEYNQHGFDQVGKRYNEKGLLGDWWKNAESTCLISQYETFGLDGDQTWNNNFADNGALMLYDSTENITIPGLNHWTKEQLFYIQFARMKCSSFMNPEHKCQVWE</sequence>
<feature type="domain" description="Peptidase M13 N-terminal" evidence="10">
    <location>
        <begin position="118"/>
        <end position="244"/>
    </location>
</feature>
<evidence type="ECO:0000256" key="4">
    <source>
        <dbReference type="ARBA" id="ARBA00022801"/>
    </source>
</evidence>
<keyword evidence="12" id="KW-1185">Reference proteome</keyword>